<dbReference type="EMBL" id="PGCJ01001087">
    <property type="protein sequence ID" value="PLW09807.1"/>
    <property type="molecule type" value="Genomic_DNA"/>
</dbReference>
<accession>A0A2N5S9A1</accession>
<proteinExistence type="predicted"/>
<evidence type="ECO:0000313" key="3">
    <source>
        <dbReference type="EMBL" id="PLW24524.1"/>
    </source>
</evidence>
<gene>
    <name evidence="2" type="ORF">PCANC_24454</name>
    <name evidence="3" type="ORF">PCANC_27243</name>
</gene>
<sequence length="97" mass="10595">MTGGLLGEIFAEQANDLLGKELSEQANDLLGKELAEQDNDLLTNSRPACWSGTECVIVPTRGRRDYRGTESRGLNEALLPRPPQSTERHAIIFSPSA</sequence>
<dbReference type="Proteomes" id="UP000235388">
    <property type="component" value="Unassembled WGS sequence"/>
</dbReference>
<dbReference type="AlphaFoldDB" id="A0A2N5S9A1"/>
<comment type="caution">
    <text evidence="2">The sequence shown here is derived from an EMBL/GenBank/DDBJ whole genome shotgun (WGS) entry which is preliminary data.</text>
</comment>
<protein>
    <submittedName>
        <fullName evidence="2">Uncharacterized protein</fullName>
    </submittedName>
</protein>
<name>A0A2N5S9A1_9BASI</name>
<organism evidence="2 4">
    <name type="scientific">Puccinia coronata f. sp. avenae</name>
    <dbReference type="NCBI Taxonomy" id="200324"/>
    <lineage>
        <taxon>Eukaryota</taxon>
        <taxon>Fungi</taxon>
        <taxon>Dikarya</taxon>
        <taxon>Basidiomycota</taxon>
        <taxon>Pucciniomycotina</taxon>
        <taxon>Pucciniomycetes</taxon>
        <taxon>Pucciniales</taxon>
        <taxon>Pucciniaceae</taxon>
        <taxon>Puccinia</taxon>
    </lineage>
</organism>
<feature type="region of interest" description="Disordered" evidence="1">
    <location>
        <begin position="73"/>
        <end position="97"/>
    </location>
</feature>
<dbReference type="EMBL" id="PGCJ01000687">
    <property type="protein sequence ID" value="PLW24524.1"/>
    <property type="molecule type" value="Genomic_DNA"/>
</dbReference>
<evidence type="ECO:0000313" key="4">
    <source>
        <dbReference type="Proteomes" id="UP000235388"/>
    </source>
</evidence>
<keyword evidence="4" id="KW-1185">Reference proteome</keyword>
<evidence type="ECO:0000256" key="1">
    <source>
        <dbReference type="SAM" id="MobiDB-lite"/>
    </source>
</evidence>
<reference evidence="2 4" key="1">
    <citation type="submission" date="2017-11" db="EMBL/GenBank/DDBJ databases">
        <title>De novo assembly and phasing of dikaryotic genomes from two isolates of Puccinia coronata f. sp. avenae, the causal agent of oat crown rust.</title>
        <authorList>
            <person name="Miller M.E."/>
            <person name="Zhang Y."/>
            <person name="Omidvar V."/>
            <person name="Sperschneider J."/>
            <person name="Schwessinger B."/>
            <person name="Raley C."/>
            <person name="Palmer J.M."/>
            <person name="Garnica D."/>
            <person name="Upadhyaya N."/>
            <person name="Rathjen J."/>
            <person name="Taylor J.M."/>
            <person name="Park R.F."/>
            <person name="Dodds P.N."/>
            <person name="Hirsch C.D."/>
            <person name="Kianian S.F."/>
            <person name="Figueroa M."/>
        </authorList>
    </citation>
    <scope>NUCLEOTIDE SEQUENCE [LARGE SCALE GENOMIC DNA]</scope>
    <source>
        <strain evidence="2">12NC29</strain>
    </source>
</reference>
<evidence type="ECO:0000313" key="2">
    <source>
        <dbReference type="EMBL" id="PLW09807.1"/>
    </source>
</evidence>